<evidence type="ECO:0000313" key="2">
    <source>
        <dbReference type="Proteomes" id="UP000293342"/>
    </source>
</evidence>
<dbReference type="EMBL" id="SJKD01000005">
    <property type="protein sequence ID" value="TCC47505.1"/>
    <property type="molecule type" value="Genomic_DNA"/>
</dbReference>
<dbReference type="InterPro" id="IPR038607">
    <property type="entry name" value="PhoD-like_sf"/>
</dbReference>
<dbReference type="Proteomes" id="UP000293342">
    <property type="component" value="Unassembled WGS sequence"/>
</dbReference>
<dbReference type="AlphaFoldDB" id="A0A4R0JYN4"/>
<sequence length="769" mass="84454">MGTTVERAGFSSLALRLATLPLVICGPILRRTEEDKVSVWIAFRRAVSDIQLRIYDSPNPDPQATPLLVSARTETFALGDNLFVALVTADQGTTPVIRLSPQQIYGYDVILGSEGDVGLGDPGILNAPGNVDGEIGRIAYGTYALPSFVIPASTVAGLKLVHGSCRMPHGGKTDGLRALDSILNGLHADPVNRPQQLFLTGDQIYADDVADPLLHMLIDAESALLGWLEPLPGNPPADGLRVGHRSQTVRDAGFTTTAGKSHLIRLGEYYAMYLMVWSDVLWPDDPPGFAEVHPDLPTHEVRGVARAGTIRVETKKYAGFNRERSRIVEFRRSLGFARKALANIASYMVFDDHEVTDDWFLEGGWSQRVIAAEPLTRRIVQNGLSAFGVFQAWGNLPTEFGGLLQRLATVHSGRGLRVPDWAAVGAGVLPVVATDTAGRIELTGGPRWNYVIEFEAHRLIALDTRTRRSFARANGPPCLVGGVDLATQIPLPGSVKELTVLVSGAPVVGHPLLEEVVQPITRVVKDPGYADYEFWTGRRDCFEALLDRLTPLRRVLMLSGDVHYGFSVAVHYWNKRTGTTLPAVFVQLCSSALSNEDGKTNLIANKFLKPDMRAEFVGWNTPGRHVTMVLEGVPVVIWVSGKPAVHQRMLSGTLPVDQIRDPGDWSYRVLFERDGRTASQRGVPGFGSLPVQPQERLGYQHRWRQKWEAHRTVVGRDNFGAIFIEDFDGTMKVFHELWYAPENPATSLLLPYTRHAIELDVPPVNGAPS</sequence>
<dbReference type="InterPro" id="IPR029052">
    <property type="entry name" value="Metallo-depent_PP-like"/>
</dbReference>
<dbReference type="Gene3D" id="3.60.21.70">
    <property type="entry name" value="PhoD-like phosphatase"/>
    <property type="match status" value="1"/>
</dbReference>
<dbReference type="SUPFAM" id="SSF56300">
    <property type="entry name" value="Metallo-dependent phosphatases"/>
    <property type="match status" value="1"/>
</dbReference>
<dbReference type="PANTHER" id="PTHR37031">
    <property type="entry name" value="METALLOPHOSPHATASE BINDING DOMAIN PROTEIN"/>
    <property type="match status" value="1"/>
</dbReference>
<gene>
    <name evidence="1" type="ORF">E0H75_22265</name>
</gene>
<name>A0A4R0JYN4_9ACTN</name>
<reference evidence="1 2" key="1">
    <citation type="submission" date="2019-02" db="EMBL/GenBank/DDBJ databases">
        <title>Kribbella capetownensis sp. nov. and Kribbella speibonae sp. nov., isolated from soil.</title>
        <authorList>
            <person name="Curtis S.M."/>
            <person name="Norton I."/>
            <person name="Everest G.J."/>
            <person name="Meyers P.R."/>
        </authorList>
    </citation>
    <scope>NUCLEOTIDE SEQUENCE [LARGE SCALE GENOMIC DNA]</scope>
    <source>
        <strain evidence="1 2">YM53</strain>
    </source>
</reference>
<comment type="caution">
    <text evidence="1">The sequence shown here is derived from an EMBL/GenBank/DDBJ whole genome shotgun (WGS) entry which is preliminary data.</text>
</comment>
<proteinExistence type="predicted"/>
<keyword evidence="2" id="KW-1185">Reference proteome</keyword>
<accession>A0A4R0JYN4</accession>
<evidence type="ECO:0000313" key="1">
    <source>
        <dbReference type="EMBL" id="TCC47505.1"/>
    </source>
</evidence>
<protein>
    <recommendedName>
        <fullName evidence="3">PhoD-like phosphatase metallophosphatase domain-containing protein</fullName>
    </recommendedName>
</protein>
<organism evidence="1 2">
    <name type="scientific">Kribbella capetownensis</name>
    <dbReference type="NCBI Taxonomy" id="1572659"/>
    <lineage>
        <taxon>Bacteria</taxon>
        <taxon>Bacillati</taxon>
        <taxon>Actinomycetota</taxon>
        <taxon>Actinomycetes</taxon>
        <taxon>Propionibacteriales</taxon>
        <taxon>Kribbellaceae</taxon>
        <taxon>Kribbella</taxon>
    </lineage>
</organism>
<dbReference type="RefSeq" id="WP_131515576.1">
    <property type="nucleotide sequence ID" value="NZ_SJKD01000005.1"/>
</dbReference>
<dbReference type="PANTHER" id="PTHR37031:SF2">
    <property type="entry name" value="PHOD-LIKE PHOSPHATASE METALLOPHOSPHATASE DOMAIN-CONTAINING PROTEIN"/>
    <property type="match status" value="1"/>
</dbReference>
<dbReference type="OrthoDB" id="9795624at2"/>
<evidence type="ECO:0008006" key="3">
    <source>
        <dbReference type="Google" id="ProtNLM"/>
    </source>
</evidence>